<keyword evidence="7 12" id="KW-0862">Zinc</keyword>
<feature type="binding site" evidence="12">
    <location>
        <position position="434"/>
    </location>
    <ligand>
        <name>Zn(2+)</name>
        <dbReference type="ChEBI" id="CHEBI:29105"/>
        <label>1</label>
    </ligand>
</feature>
<dbReference type="EMBL" id="CP036422">
    <property type="protein sequence ID" value="QFU77521.1"/>
    <property type="molecule type" value="Genomic_DNA"/>
</dbReference>
<dbReference type="Gene3D" id="3.40.50.300">
    <property type="entry name" value="P-loop containing nucleotide triphosphate hydrolases"/>
    <property type="match status" value="2"/>
</dbReference>
<proteinExistence type="inferred from homology"/>
<feature type="binding site" evidence="12">
    <location>
        <position position="464"/>
    </location>
    <ligand>
        <name>Zn(2+)</name>
        <dbReference type="ChEBI" id="CHEBI:29105"/>
        <label>2</label>
    </ligand>
</feature>
<dbReference type="InterPro" id="IPR041236">
    <property type="entry name" value="PriA_C"/>
</dbReference>
<dbReference type="SMART" id="SM00487">
    <property type="entry name" value="DEXDc"/>
    <property type="match status" value="1"/>
</dbReference>
<feature type="binding site" evidence="12">
    <location>
        <position position="461"/>
    </location>
    <ligand>
        <name>Zn(2+)</name>
        <dbReference type="ChEBI" id="CHEBI:29105"/>
        <label>2</label>
    </ligand>
</feature>
<dbReference type="NCBIfam" id="NF004067">
    <property type="entry name" value="PRK05580.1-4"/>
    <property type="match status" value="1"/>
</dbReference>
<keyword evidence="6 12" id="KW-0347">Helicase</keyword>
<dbReference type="InterPro" id="IPR041222">
    <property type="entry name" value="PriA_3primeBD"/>
</dbReference>
<evidence type="ECO:0000256" key="7">
    <source>
        <dbReference type="ARBA" id="ARBA00022833"/>
    </source>
</evidence>
<dbReference type="GO" id="GO:0005524">
    <property type="term" value="F:ATP binding"/>
    <property type="evidence" value="ECO:0007669"/>
    <property type="project" value="UniProtKB-UniRule"/>
</dbReference>
<evidence type="ECO:0000256" key="5">
    <source>
        <dbReference type="ARBA" id="ARBA00022801"/>
    </source>
</evidence>
<feature type="binding site" evidence="12">
    <location>
        <position position="437"/>
    </location>
    <ligand>
        <name>Zn(2+)</name>
        <dbReference type="ChEBI" id="CHEBI:29105"/>
        <label>1</label>
    </ligand>
</feature>
<dbReference type="AlphaFoldDB" id="A0A5P9NNY3"/>
<dbReference type="InterPro" id="IPR042115">
    <property type="entry name" value="PriA_3primeBD_sf"/>
</dbReference>
<dbReference type="CDD" id="cd18804">
    <property type="entry name" value="SF2_C_priA"/>
    <property type="match status" value="1"/>
</dbReference>
<evidence type="ECO:0000256" key="10">
    <source>
        <dbReference type="ARBA" id="ARBA00023235"/>
    </source>
</evidence>
<comment type="subunit">
    <text evidence="12">Component of the replication restart primosome.</text>
</comment>
<dbReference type="Pfam" id="PF00270">
    <property type="entry name" value="DEAD"/>
    <property type="match status" value="1"/>
</dbReference>
<dbReference type="GO" id="GO:0006302">
    <property type="term" value="P:double-strand break repair"/>
    <property type="evidence" value="ECO:0007669"/>
    <property type="project" value="InterPro"/>
</dbReference>
<dbReference type="GO" id="GO:0006310">
    <property type="term" value="P:DNA recombination"/>
    <property type="evidence" value="ECO:0007669"/>
    <property type="project" value="InterPro"/>
</dbReference>
<keyword evidence="10 12" id="KW-0413">Isomerase</keyword>
<dbReference type="InterPro" id="IPR027417">
    <property type="entry name" value="P-loop_NTPase"/>
</dbReference>
<comment type="cofactor">
    <cofactor evidence="12">
        <name>Zn(2+)</name>
        <dbReference type="ChEBI" id="CHEBI:29105"/>
    </cofactor>
    <text evidence="12">Binds 2 zinc ions per subunit.</text>
</comment>
<dbReference type="FunFam" id="3.40.50.300:FF:000489">
    <property type="entry name" value="Primosome assembly protein PriA"/>
    <property type="match status" value="1"/>
</dbReference>
<reference evidence="14 15" key="1">
    <citation type="submission" date="2019-02" db="EMBL/GenBank/DDBJ databases">
        <authorList>
            <person name="Li S.-H."/>
        </authorList>
    </citation>
    <scope>NUCLEOTIDE SEQUENCE [LARGE SCALE GENOMIC DNA]</scope>
    <source>
        <strain evidence="14 15">IMCC14385</strain>
    </source>
</reference>
<dbReference type="GO" id="GO:0006270">
    <property type="term" value="P:DNA replication initiation"/>
    <property type="evidence" value="ECO:0007669"/>
    <property type="project" value="TreeGrafter"/>
</dbReference>
<dbReference type="InterPro" id="IPR014001">
    <property type="entry name" value="Helicase_ATP-bd"/>
</dbReference>
<dbReference type="InterPro" id="IPR005259">
    <property type="entry name" value="PriA"/>
</dbReference>
<name>A0A5P9NNY3_9GAMM</name>
<evidence type="ECO:0000259" key="13">
    <source>
        <dbReference type="PROSITE" id="PS51192"/>
    </source>
</evidence>
<keyword evidence="3 12" id="KW-0479">Metal-binding</keyword>
<dbReference type="Gene3D" id="3.40.1440.60">
    <property type="entry name" value="PriA, 3(prime) DNA-binding domain"/>
    <property type="match status" value="1"/>
</dbReference>
<dbReference type="GO" id="GO:0006269">
    <property type="term" value="P:DNA replication, synthesis of primer"/>
    <property type="evidence" value="ECO:0007669"/>
    <property type="project" value="UniProtKB-KW"/>
</dbReference>
<dbReference type="EC" id="5.6.2.4" evidence="12"/>
<dbReference type="FunFam" id="3.40.1440.60:FF:000001">
    <property type="entry name" value="Primosomal protein N"/>
    <property type="match status" value="1"/>
</dbReference>
<dbReference type="SUPFAM" id="SSF52540">
    <property type="entry name" value="P-loop containing nucleoside triphosphate hydrolases"/>
    <property type="match status" value="2"/>
</dbReference>
<dbReference type="NCBIfam" id="TIGR00595">
    <property type="entry name" value="priA"/>
    <property type="match status" value="1"/>
</dbReference>
<feature type="binding site" evidence="12">
    <location>
        <position position="474"/>
    </location>
    <ligand>
        <name>Zn(2+)</name>
        <dbReference type="ChEBI" id="CHEBI:29105"/>
        <label>1</label>
    </ligand>
</feature>
<evidence type="ECO:0000256" key="2">
    <source>
        <dbReference type="ARBA" id="ARBA00022705"/>
    </source>
</evidence>
<dbReference type="RefSeq" id="WP_153240668.1">
    <property type="nucleotide sequence ID" value="NZ_CP036422.1"/>
</dbReference>
<dbReference type="InterPro" id="IPR040498">
    <property type="entry name" value="PriA_CRR"/>
</dbReference>
<evidence type="ECO:0000256" key="6">
    <source>
        <dbReference type="ARBA" id="ARBA00022806"/>
    </source>
</evidence>
<dbReference type="PANTHER" id="PTHR30580:SF0">
    <property type="entry name" value="PRIMOSOMAL PROTEIN N"/>
    <property type="match status" value="1"/>
</dbReference>
<gene>
    <name evidence="12" type="primary">priA</name>
    <name evidence="14" type="ORF">EY643_18615</name>
</gene>
<dbReference type="InterPro" id="IPR011545">
    <property type="entry name" value="DEAD/DEAH_box_helicase_dom"/>
</dbReference>
<evidence type="ECO:0000256" key="1">
    <source>
        <dbReference type="ARBA" id="ARBA00022515"/>
    </source>
</evidence>
<dbReference type="PROSITE" id="PS51192">
    <property type="entry name" value="HELICASE_ATP_BIND_1"/>
    <property type="match status" value="1"/>
</dbReference>
<keyword evidence="9 12" id="KW-0238">DNA-binding</keyword>
<dbReference type="GO" id="GO:0008270">
    <property type="term" value="F:zinc ion binding"/>
    <property type="evidence" value="ECO:0007669"/>
    <property type="project" value="UniProtKB-UniRule"/>
</dbReference>
<evidence type="ECO:0000313" key="14">
    <source>
        <dbReference type="EMBL" id="QFU77521.1"/>
    </source>
</evidence>
<dbReference type="CDD" id="cd17929">
    <property type="entry name" value="DEXHc_priA"/>
    <property type="match status" value="1"/>
</dbReference>
<evidence type="ECO:0000256" key="11">
    <source>
        <dbReference type="ARBA" id="ARBA00048988"/>
    </source>
</evidence>
<organism evidence="14 15">
    <name type="scientific">Halioglobus maricola</name>
    <dbReference type="NCBI Taxonomy" id="2601894"/>
    <lineage>
        <taxon>Bacteria</taxon>
        <taxon>Pseudomonadati</taxon>
        <taxon>Pseudomonadota</taxon>
        <taxon>Gammaproteobacteria</taxon>
        <taxon>Cellvibrionales</taxon>
        <taxon>Halieaceae</taxon>
        <taxon>Halioglobus</taxon>
    </lineage>
</organism>
<evidence type="ECO:0000256" key="4">
    <source>
        <dbReference type="ARBA" id="ARBA00022741"/>
    </source>
</evidence>
<dbReference type="PANTHER" id="PTHR30580">
    <property type="entry name" value="PRIMOSOMAL PROTEIN N"/>
    <property type="match status" value="1"/>
</dbReference>
<dbReference type="GO" id="GO:0043138">
    <property type="term" value="F:3'-5' DNA helicase activity"/>
    <property type="evidence" value="ECO:0007669"/>
    <property type="project" value="UniProtKB-EC"/>
</dbReference>
<comment type="similarity">
    <text evidence="12">Belongs to the helicase family. PriA subfamily.</text>
</comment>
<feature type="domain" description="Helicase ATP-binding" evidence="13">
    <location>
        <begin position="209"/>
        <end position="375"/>
    </location>
</feature>
<evidence type="ECO:0000256" key="9">
    <source>
        <dbReference type="ARBA" id="ARBA00023125"/>
    </source>
</evidence>
<feature type="binding site" evidence="12">
    <location>
        <position position="443"/>
    </location>
    <ligand>
        <name>Zn(2+)</name>
        <dbReference type="ChEBI" id="CHEBI:29105"/>
        <label>2</label>
    </ligand>
</feature>
<evidence type="ECO:0000256" key="3">
    <source>
        <dbReference type="ARBA" id="ARBA00022723"/>
    </source>
</evidence>
<dbReference type="GO" id="GO:0016787">
    <property type="term" value="F:hydrolase activity"/>
    <property type="evidence" value="ECO:0007669"/>
    <property type="project" value="UniProtKB-KW"/>
</dbReference>
<comment type="catalytic activity">
    <reaction evidence="12">
        <text>Couples ATP hydrolysis with the unwinding of duplex DNA by translocating in the 3'-5' direction.</text>
        <dbReference type="EC" id="5.6.2.4"/>
    </reaction>
</comment>
<keyword evidence="8 12" id="KW-0067">ATP-binding</keyword>
<keyword evidence="2 12" id="KW-0235">DNA replication</keyword>
<dbReference type="SMART" id="SM00490">
    <property type="entry name" value="HELICc"/>
    <property type="match status" value="1"/>
</dbReference>
<dbReference type="HAMAP" id="MF_00983">
    <property type="entry name" value="PriA"/>
    <property type="match status" value="1"/>
</dbReference>
<dbReference type="Pfam" id="PF17764">
    <property type="entry name" value="PriA_3primeBD"/>
    <property type="match status" value="1"/>
</dbReference>
<evidence type="ECO:0000256" key="12">
    <source>
        <dbReference type="HAMAP-Rule" id="MF_00983"/>
    </source>
</evidence>
<keyword evidence="1 12" id="KW-0639">Primosome</keyword>
<dbReference type="Pfam" id="PF18074">
    <property type="entry name" value="PriA_C"/>
    <property type="match status" value="1"/>
</dbReference>
<protein>
    <recommendedName>
        <fullName evidence="12">Replication restart protein PriA</fullName>
    </recommendedName>
    <alternativeName>
        <fullName evidence="12">ATP-dependent DNA helicase PriA</fullName>
        <ecNumber evidence="12">5.6.2.4</ecNumber>
    </alternativeName>
    <alternativeName>
        <fullName evidence="12">DNA 3'-5' helicase PriA</fullName>
    </alternativeName>
</protein>
<dbReference type="OrthoDB" id="9759544at2"/>
<dbReference type="GO" id="GO:1990077">
    <property type="term" value="C:primosome complex"/>
    <property type="evidence" value="ECO:0007669"/>
    <property type="project" value="UniProtKB-UniRule"/>
</dbReference>
<comment type="catalytic activity">
    <reaction evidence="11 12">
        <text>ATP + H2O = ADP + phosphate + H(+)</text>
        <dbReference type="Rhea" id="RHEA:13065"/>
        <dbReference type="ChEBI" id="CHEBI:15377"/>
        <dbReference type="ChEBI" id="CHEBI:15378"/>
        <dbReference type="ChEBI" id="CHEBI:30616"/>
        <dbReference type="ChEBI" id="CHEBI:43474"/>
        <dbReference type="ChEBI" id="CHEBI:456216"/>
        <dbReference type="EC" id="5.6.2.4"/>
    </reaction>
</comment>
<keyword evidence="15" id="KW-1185">Reference proteome</keyword>
<feature type="binding site" evidence="12">
    <location>
        <position position="477"/>
    </location>
    <ligand>
        <name>Zn(2+)</name>
        <dbReference type="ChEBI" id="CHEBI:29105"/>
        <label>1</label>
    </ligand>
</feature>
<evidence type="ECO:0000313" key="15">
    <source>
        <dbReference type="Proteomes" id="UP000326287"/>
    </source>
</evidence>
<comment type="function">
    <text evidence="12">Initiates the restart of stalled replication forks, which reloads the replicative helicase on sites other than the origin of replication. Recognizes and binds to abandoned replication forks and remodels them to uncover a helicase loading site. Promotes assembly of the primosome at these replication forks.</text>
</comment>
<keyword evidence="5 12" id="KW-0378">Hydrolase</keyword>
<accession>A0A5P9NNY3</accession>
<dbReference type="GO" id="GO:0003677">
    <property type="term" value="F:DNA binding"/>
    <property type="evidence" value="ECO:0007669"/>
    <property type="project" value="UniProtKB-UniRule"/>
</dbReference>
<evidence type="ECO:0000256" key="8">
    <source>
        <dbReference type="ARBA" id="ARBA00022840"/>
    </source>
</evidence>
<dbReference type="KEGG" id="halc:EY643_18615"/>
<feature type="binding site" evidence="12">
    <location>
        <position position="446"/>
    </location>
    <ligand>
        <name>Zn(2+)</name>
        <dbReference type="ChEBI" id="CHEBI:29105"/>
        <label>2</label>
    </ligand>
</feature>
<dbReference type="InterPro" id="IPR001650">
    <property type="entry name" value="Helicase_C-like"/>
</dbReference>
<dbReference type="Pfam" id="PF18319">
    <property type="entry name" value="Zn_ribbon_PriA"/>
    <property type="match status" value="1"/>
</dbReference>
<sequence>MTVLRLAMPTPLRSLFDYLPPAGIELAQLQPGQRVSATFGHRELCGVLVEVLENAAPSEYEIKAAGAILDTSPLLTPGLQQLCLWAADYYQHPIGEVMTAAFPTRLRKGGQHQSLAIKAWQLTTHGKGLAEGALARSPRQAEAIAALRRDGPTSQGDLAGAGIKRPALKALEDKALVETCELNPVPREGRARPGLTLNQQQSQALSAIAAAGDNFTCHLLEGVTGSGKTEVYLQMIAACLARGKQALVLIPEIGLTPQTVARFEQRFDAELAVLHSGLGEAQRNRAWEAARTGIAHIVIGTRSAIFTPLAQPGLIIVDEEHDGSFKQQDGFRYSARDVAVKRGQLEACPVVLGSATPSLESLHNALQGRYHHHRLTERAGGSKLPKLSILDVRKQPLQAGMSEGLLNAVEDTLSRGEQSLLFLNRRGFAPTLQCHDCGWIADCQHCDARLTMHRRQRRLRCHHCGHNQPIPSACPECRSEQLLTLGVGTEQAEGVLREKFPMTALYRVDSDSMQGRDAMQALVDQVNGGEPCILLGTQMLTKGHHFPTVTLVGVIDMDALLFSGDFRGEERAAQLLTQVAGRAGRADRPGQVIVQTHHPDHPGLQGALTKDFHNQAIEILADRTARSLPPAGNMALLRSDCTDAAQGEQFLRDLRLAAQAHMPTGVTIIGPLPAPMQRRAGRFRAQMLVHGKGRREVQQATRRLISLAQQQKSGRNLNWSVDIDPQDMF</sequence>
<dbReference type="Proteomes" id="UP000326287">
    <property type="component" value="Chromosome"/>
</dbReference>
<keyword evidence="4 12" id="KW-0547">Nucleotide-binding</keyword>